<accession>A0A0A9CBK0</accession>
<reference evidence="1" key="2">
    <citation type="journal article" date="2015" name="Data Brief">
        <title>Shoot transcriptome of the giant reed, Arundo donax.</title>
        <authorList>
            <person name="Barrero R.A."/>
            <person name="Guerrero F.D."/>
            <person name="Moolhuijzen P."/>
            <person name="Goolsby J.A."/>
            <person name="Tidwell J."/>
            <person name="Bellgard S.E."/>
            <person name="Bellgard M.I."/>
        </authorList>
    </citation>
    <scope>NUCLEOTIDE SEQUENCE</scope>
    <source>
        <tissue evidence="1">Shoot tissue taken approximately 20 cm above the soil surface</tissue>
    </source>
</reference>
<protein>
    <submittedName>
        <fullName evidence="1">Uncharacterized protein</fullName>
    </submittedName>
</protein>
<dbReference type="EMBL" id="GBRH01224939">
    <property type="protein sequence ID" value="JAD72956.1"/>
    <property type="molecule type" value="Transcribed_RNA"/>
</dbReference>
<proteinExistence type="predicted"/>
<reference evidence="1" key="1">
    <citation type="submission" date="2014-09" db="EMBL/GenBank/DDBJ databases">
        <authorList>
            <person name="Magalhaes I.L.F."/>
            <person name="Oliveira U."/>
            <person name="Santos F.R."/>
            <person name="Vidigal T.H.D.A."/>
            <person name="Brescovit A.D."/>
            <person name="Santos A.J."/>
        </authorList>
    </citation>
    <scope>NUCLEOTIDE SEQUENCE</scope>
    <source>
        <tissue evidence="1">Shoot tissue taken approximately 20 cm above the soil surface</tissue>
    </source>
</reference>
<evidence type="ECO:0000313" key="1">
    <source>
        <dbReference type="EMBL" id="JAD72956.1"/>
    </source>
</evidence>
<name>A0A0A9CBK0_ARUDO</name>
<organism evidence="1">
    <name type="scientific">Arundo donax</name>
    <name type="common">Giant reed</name>
    <name type="synonym">Donax arundinaceus</name>
    <dbReference type="NCBI Taxonomy" id="35708"/>
    <lineage>
        <taxon>Eukaryota</taxon>
        <taxon>Viridiplantae</taxon>
        <taxon>Streptophyta</taxon>
        <taxon>Embryophyta</taxon>
        <taxon>Tracheophyta</taxon>
        <taxon>Spermatophyta</taxon>
        <taxon>Magnoliopsida</taxon>
        <taxon>Liliopsida</taxon>
        <taxon>Poales</taxon>
        <taxon>Poaceae</taxon>
        <taxon>PACMAD clade</taxon>
        <taxon>Arundinoideae</taxon>
        <taxon>Arundineae</taxon>
        <taxon>Arundo</taxon>
    </lineage>
</organism>
<dbReference type="AlphaFoldDB" id="A0A0A9CBK0"/>
<sequence length="58" mass="6551">MSKPDKILIRQNNCSVSQNITSLTHGCRYSRPLSTWISTDTSIRKFDISKGLQHMANA</sequence>